<keyword evidence="3 4" id="KW-0443">Lipid metabolism</keyword>
<sequence>MKLFLQKKKPTIGLALGSGGAHGLVHIGIIKTLLENDIPIDYIAGSSIGAVVGGLYAVHKDIDAVERFALTSDLARISHFILDLSAKGGILSGDAIERLLRQELDGARFEDLHIPFAAVATDIRTGKAVVMQSGDVTIALRASMSVPLVFEPVIQGSRTLVDGGLVMPVPVELVRSMGADIVIAVNLDTPCLHGDHTDNPNLMMIADMTMEILRNNLGATQAQAADIVVSPQFDKKVLVGWEEFLHAKDLIARGQDAMEAALPQVRTMLSKIK</sequence>
<feature type="active site" description="Proton acceptor" evidence="4">
    <location>
        <position position="162"/>
    </location>
</feature>
<gene>
    <name evidence="6" type="ORF">UY19_C0006G0002</name>
</gene>
<dbReference type="PROSITE" id="PS51635">
    <property type="entry name" value="PNPLA"/>
    <property type="match status" value="1"/>
</dbReference>
<evidence type="ECO:0000256" key="3">
    <source>
        <dbReference type="ARBA" id="ARBA00023098"/>
    </source>
</evidence>
<dbReference type="InterPro" id="IPR050301">
    <property type="entry name" value="NTE"/>
</dbReference>
<evidence type="ECO:0000256" key="2">
    <source>
        <dbReference type="ARBA" id="ARBA00022963"/>
    </source>
</evidence>
<dbReference type="Pfam" id="PF01734">
    <property type="entry name" value="Patatin"/>
    <property type="match status" value="1"/>
</dbReference>
<evidence type="ECO:0000256" key="1">
    <source>
        <dbReference type="ARBA" id="ARBA00022801"/>
    </source>
</evidence>
<feature type="active site" description="Nucleophile" evidence="4">
    <location>
        <position position="47"/>
    </location>
</feature>
<evidence type="ECO:0000256" key="4">
    <source>
        <dbReference type="PROSITE-ProRule" id="PRU01161"/>
    </source>
</evidence>
<keyword evidence="2 4" id="KW-0442">Lipid degradation</keyword>
<feature type="short sequence motif" description="GXSXG" evidence="4">
    <location>
        <begin position="45"/>
        <end position="49"/>
    </location>
</feature>
<dbReference type="PATRIC" id="fig|1619005.3.peg.360"/>
<dbReference type="PANTHER" id="PTHR14226:SF76">
    <property type="entry name" value="NTE FAMILY PROTEIN RSSA"/>
    <property type="match status" value="1"/>
</dbReference>
<dbReference type="EMBL" id="LCPB01000006">
    <property type="protein sequence ID" value="KKU90064.1"/>
    <property type="molecule type" value="Genomic_DNA"/>
</dbReference>
<proteinExistence type="predicted"/>
<dbReference type="Proteomes" id="UP000033882">
    <property type="component" value="Unassembled WGS sequence"/>
</dbReference>
<feature type="short sequence motif" description="DGA/G" evidence="4">
    <location>
        <begin position="162"/>
        <end position="164"/>
    </location>
</feature>
<reference evidence="6 7" key="1">
    <citation type="journal article" date="2015" name="Nature">
        <title>rRNA introns, odd ribosomes, and small enigmatic genomes across a large radiation of phyla.</title>
        <authorList>
            <person name="Brown C.T."/>
            <person name="Hug L.A."/>
            <person name="Thomas B.C."/>
            <person name="Sharon I."/>
            <person name="Castelle C.J."/>
            <person name="Singh A."/>
            <person name="Wilkins M.J."/>
            <person name="Williams K.H."/>
            <person name="Banfield J.F."/>
        </authorList>
    </citation>
    <scope>NUCLEOTIDE SEQUENCE [LARGE SCALE GENOMIC DNA]</scope>
</reference>
<feature type="domain" description="PNPLA" evidence="5">
    <location>
        <begin position="14"/>
        <end position="175"/>
    </location>
</feature>
<keyword evidence="1 4" id="KW-0378">Hydrolase</keyword>
<dbReference type="Gene3D" id="3.40.1090.10">
    <property type="entry name" value="Cytosolic phospholipase A2 catalytic domain"/>
    <property type="match status" value="2"/>
</dbReference>
<dbReference type="InterPro" id="IPR002641">
    <property type="entry name" value="PNPLA_dom"/>
</dbReference>
<organism evidence="6 7">
    <name type="scientific">Candidatus Wolfebacteria bacterium GW2011_GWA2_47_9b</name>
    <dbReference type="NCBI Taxonomy" id="1619005"/>
    <lineage>
        <taxon>Bacteria</taxon>
        <taxon>Candidatus Wolfeibacteriota</taxon>
    </lineage>
</organism>
<accession>A0A0G1U7G7</accession>
<evidence type="ECO:0000313" key="7">
    <source>
        <dbReference type="Proteomes" id="UP000033882"/>
    </source>
</evidence>
<comment type="caution">
    <text evidence="4">Lacks conserved residue(s) required for the propagation of feature annotation.</text>
</comment>
<dbReference type="GO" id="GO:0016787">
    <property type="term" value="F:hydrolase activity"/>
    <property type="evidence" value="ECO:0007669"/>
    <property type="project" value="UniProtKB-UniRule"/>
</dbReference>
<dbReference type="AlphaFoldDB" id="A0A0G1U7G7"/>
<dbReference type="GO" id="GO:0016042">
    <property type="term" value="P:lipid catabolic process"/>
    <property type="evidence" value="ECO:0007669"/>
    <property type="project" value="UniProtKB-UniRule"/>
</dbReference>
<name>A0A0G1U7G7_9BACT</name>
<dbReference type="InterPro" id="IPR016035">
    <property type="entry name" value="Acyl_Trfase/lysoPLipase"/>
</dbReference>
<dbReference type="SUPFAM" id="SSF52151">
    <property type="entry name" value="FabD/lysophospholipase-like"/>
    <property type="match status" value="1"/>
</dbReference>
<evidence type="ECO:0000259" key="5">
    <source>
        <dbReference type="PROSITE" id="PS51635"/>
    </source>
</evidence>
<dbReference type="PANTHER" id="PTHR14226">
    <property type="entry name" value="NEUROPATHY TARGET ESTERASE/SWISS CHEESE D.MELANOGASTER"/>
    <property type="match status" value="1"/>
</dbReference>
<protein>
    <submittedName>
        <fullName evidence="6">Esterase</fullName>
    </submittedName>
</protein>
<evidence type="ECO:0000313" key="6">
    <source>
        <dbReference type="EMBL" id="KKU90064.1"/>
    </source>
</evidence>
<comment type="caution">
    <text evidence="6">The sequence shown here is derived from an EMBL/GenBank/DDBJ whole genome shotgun (WGS) entry which is preliminary data.</text>
</comment>